<feature type="compositionally biased region" description="Low complexity" evidence="2">
    <location>
        <begin position="430"/>
        <end position="464"/>
    </location>
</feature>
<dbReference type="EMBL" id="KZ825958">
    <property type="protein sequence ID" value="PYH91055.1"/>
    <property type="molecule type" value="Genomic_DNA"/>
</dbReference>
<dbReference type="SUPFAM" id="SSF50729">
    <property type="entry name" value="PH domain-like"/>
    <property type="match status" value="1"/>
</dbReference>
<dbReference type="InterPro" id="IPR001849">
    <property type="entry name" value="PH_domain"/>
</dbReference>
<evidence type="ECO:0000259" key="3">
    <source>
        <dbReference type="PROSITE" id="PS50003"/>
    </source>
</evidence>
<evidence type="ECO:0000313" key="4">
    <source>
        <dbReference type="EMBL" id="PYH91055.1"/>
    </source>
</evidence>
<dbReference type="STRING" id="1448320.A0A319D0E5"/>
<dbReference type="InterPro" id="IPR027267">
    <property type="entry name" value="AH/BAR_dom_sf"/>
</dbReference>
<dbReference type="InterPro" id="IPR011993">
    <property type="entry name" value="PH-like_dom_sf"/>
</dbReference>
<keyword evidence="1" id="KW-0597">Phosphoprotein</keyword>
<dbReference type="PANTHER" id="PTHR31941">
    <property type="entry name" value="CYTOSKELETAL SIGNALING PROTEIN SLM1"/>
    <property type="match status" value="1"/>
</dbReference>
<dbReference type="SMART" id="SM00233">
    <property type="entry name" value="PH"/>
    <property type="match status" value="1"/>
</dbReference>
<evidence type="ECO:0000256" key="2">
    <source>
        <dbReference type="SAM" id="MobiDB-lite"/>
    </source>
</evidence>
<dbReference type="PANTHER" id="PTHR31941:SF1">
    <property type="entry name" value="CYTOSKELETAL SIGNALING PROTEIN SLM1"/>
    <property type="match status" value="1"/>
</dbReference>
<evidence type="ECO:0000313" key="5">
    <source>
        <dbReference type="Proteomes" id="UP000247810"/>
    </source>
</evidence>
<keyword evidence="5" id="KW-1185">Reference proteome</keyword>
<dbReference type="Gene3D" id="1.20.1270.60">
    <property type="entry name" value="Arfaptin homology (AH) domain/BAR domain"/>
    <property type="match status" value="1"/>
</dbReference>
<proteinExistence type="predicted"/>
<dbReference type="InterPro" id="IPR046869">
    <property type="entry name" value="SLM1/RGC1-like_PH"/>
</dbReference>
<dbReference type="Proteomes" id="UP000247810">
    <property type="component" value="Unassembled WGS sequence"/>
</dbReference>
<accession>A0A319D0E5</accession>
<reference evidence="4 5" key="1">
    <citation type="submission" date="2018-02" db="EMBL/GenBank/DDBJ databases">
        <title>The genomes of Aspergillus section Nigri reveals drivers in fungal speciation.</title>
        <authorList>
            <consortium name="DOE Joint Genome Institute"/>
            <person name="Vesth T.C."/>
            <person name="Nybo J."/>
            <person name="Theobald S."/>
            <person name="Brandl J."/>
            <person name="Frisvad J.C."/>
            <person name="Nielsen K.F."/>
            <person name="Lyhne E.K."/>
            <person name="Kogle M.E."/>
            <person name="Kuo A."/>
            <person name="Riley R."/>
            <person name="Clum A."/>
            <person name="Nolan M."/>
            <person name="Lipzen A."/>
            <person name="Salamov A."/>
            <person name="Henrissat B."/>
            <person name="Wiebenga A."/>
            <person name="De vries R.P."/>
            <person name="Grigoriev I.V."/>
            <person name="Mortensen U.H."/>
            <person name="Andersen M.R."/>
            <person name="Baker S.E."/>
        </authorList>
    </citation>
    <scope>NUCLEOTIDE SEQUENCE [LARGE SCALE GENOMIC DNA]</scope>
    <source>
        <strain evidence="4 5">CBS 707.79</strain>
    </source>
</reference>
<feature type="region of interest" description="Disordered" evidence="2">
    <location>
        <begin position="1"/>
        <end position="44"/>
    </location>
</feature>
<dbReference type="Pfam" id="PF20400">
    <property type="entry name" value="BAR_4"/>
    <property type="match status" value="1"/>
</dbReference>
<dbReference type="OrthoDB" id="2264563at2759"/>
<feature type="compositionally biased region" description="Basic and acidic residues" evidence="2">
    <location>
        <begin position="500"/>
        <end position="510"/>
    </location>
</feature>
<protein>
    <submittedName>
        <fullName evidence="4">PH domain protein</fullName>
    </submittedName>
</protein>
<dbReference type="PROSITE" id="PS50003">
    <property type="entry name" value="PH_DOMAIN"/>
    <property type="match status" value="1"/>
</dbReference>
<evidence type="ECO:0000256" key="1">
    <source>
        <dbReference type="ARBA" id="ARBA00022553"/>
    </source>
</evidence>
<dbReference type="SUPFAM" id="SSF103657">
    <property type="entry name" value="BAR/IMD domain-like"/>
    <property type="match status" value="1"/>
</dbReference>
<sequence length="510" mass="55765">MSATSSPVEPRLPQRTGTVTSTMTGFSRRTSMSDEEAIPGSDSNETTNLLLERLRAWKHMCGYLEDYVSATAKVSKSQAKDFEKVLKTVADPLREPHHFSQSAGGVAGWFENIRANTQGMVNLYSDSEKNLKGSVLPPLERLHKEIKAKSKELQNGAAKGAKAVDKARGVTQKHIELLAQHTATLDAASHNKLETSHDPYIVRRGVIYRLNKQVIEENNNRQDLIAVQNNFQQFEAHVLQTVQVVMEQFVTYMGGQLDRHRTMYTDILSTGQRVPPEFEWVNFMTRYDNVLVNPDAPPRSLANITFPNQDHRATQPLIEGNLERKSRAMLKGYSPGHYVVSPARYLHEFKDTDDLRRDPTPELSLYLPDCIIGAIDGSKFSVKGKDVSSGKVGNAFHTNTELSFKAANSNEAEKWWTIIKDATRAPLHTASTTVSTTTSPVSPAAAEASLPPAYAEKEAAAAQETSSPASSPPGVTRTNTAASVPSVSGGAAAAASPTEKPAEKPAEDKA</sequence>
<feature type="compositionally biased region" description="Low complexity" evidence="2">
    <location>
        <begin position="480"/>
        <end position="499"/>
    </location>
</feature>
<dbReference type="InterPro" id="IPR046868">
    <property type="entry name" value="BAR_4"/>
</dbReference>
<organism evidence="4 5">
    <name type="scientific">Aspergillus ellipticus CBS 707.79</name>
    <dbReference type="NCBI Taxonomy" id="1448320"/>
    <lineage>
        <taxon>Eukaryota</taxon>
        <taxon>Fungi</taxon>
        <taxon>Dikarya</taxon>
        <taxon>Ascomycota</taxon>
        <taxon>Pezizomycotina</taxon>
        <taxon>Eurotiomycetes</taxon>
        <taxon>Eurotiomycetidae</taxon>
        <taxon>Eurotiales</taxon>
        <taxon>Aspergillaceae</taxon>
        <taxon>Aspergillus</taxon>
        <taxon>Aspergillus subgen. Circumdati</taxon>
    </lineage>
</organism>
<dbReference type="AlphaFoldDB" id="A0A319D0E5"/>
<name>A0A319D0E5_9EURO</name>
<dbReference type="InterPro" id="IPR043453">
    <property type="entry name" value="Slm1_PH"/>
</dbReference>
<feature type="compositionally biased region" description="Polar residues" evidence="2">
    <location>
        <begin position="15"/>
        <end position="30"/>
    </location>
</feature>
<gene>
    <name evidence="4" type="ORF">BO71DRAFT_452358</name>
</gene>
<feature type="domain" description="PH" evidence="3">
    <location>
        <begin position="315"/>
        <end position="424"/>
    </location>
</feature>
<feature type="region of interest" description="Disordered" evidence="2">
    <location>
        <begin position="430"/>
        <end position="510"/>
    </location>
</feature>
<dbReference type="VEuPathDB" id="FungiDB:BO71DRAFT_452358"/>
<dbReference type="Gene3D" id="2.30.29.30">
    <property type="entry name" value="Pleckstrin-homology domain (PH domain)/Phosphotyrosine-binding domain (PTB)"/>
    <property type="match status" value="1"/>
</dbReference>
<dbReference type="Pfam" id="PF20399">
    <property type="entry name" value="PH_20"/>
    <property type="match status" value="1"/>
</dbReference>
<dbReference type="CDD" id="cd13311">
    <property type="entry name" value="PH_Slm1"/>
    <property type="match status" value="1"/>
</dbReference>